<keyword evidence="14" id="KW-1185">Reference proteome</keyword>
<feature type="transmembrane region" description="Helical" evidence="10">
    <location>
        <begin position="221"/>
        <end position="247"/>
    </location>
</feature>
<protein>
    <recommendedName>
        <fullName evidence="15">Frizzled/Smoothened family membrane region protein</fullName>
    </recommendedName>
</protein>
<keyword evidence="6 10" id="KW-0472">Membrane</keyword>
<keyword evidence="4" id="KW-0732">Signal</keyword>
<comment type="similarity">
    <text evidence="2">Belongs to the G-protein coupled receptor Fz/Smo family.</text>
</comment>
<dbReference type="OMA" id="QLNCAQP"/>
<evidence type="ECO:0000256" key="5">
    <source>
        <dbReference type="ARBA" id="ARBA00022989"/>
    </source>
</evidence>
<evidence type="ECO:0000313" key="13">
    <source>
        <dbReference type="EMBL" id="ELR16747.1"/>
    </source>
</evidence>
<dbReference type="Proteomes" id="UP000011083">
    <property type="component" value="Unassembled WGS sequence"/>
</dbReference>
<dbReference type="SMART" id="SM01330">
    <property type="entry name" value="Frizzled"/>
    <property type="match status" value="1"/>
</dbReference>
<evidence type="ECO:0000313" key="14">
    <source>
        <dbReference type="Proteomes" id="UP000011083"/>
    </source>
</evidence>
<evidence type="ECO:0000256" key="6">
    <source>
        <dbReference type="ARBA" id="ARBA00023136"/>
    </source>
</evidence>
<reference evidence="13 14" key="1">
    <citation type="journal article" date="2013" name="Genome Biol.">
        <title>Genome of Acanthamoeba castellanii highlights extensive lateral gene transfer and early evolution of tyrosine kinase signaling.</title>
        <authorList>
            <person name="Clarke M."/>
            <person name="Lohan A.J."/>
            <person name="Liu B."/>
            <person name="Lagkouvardos I."/>
            <person name="Roy S."/>
            <person name="Zafar N."/>
            <person name="Bertelli C."/>
            <person name="Schilde C."/>
            <person name="Kianianmomeni A."/>
            <person name="Burglin T.R."/>
            <person name="Frech C."/>
            <person name="Turcotte B."/>
            <person name="Kopec K.O."/>
            <person name="Synnott J.M."/>
            <person name="Choo C."/>
            <person name="Paponov I."/>
            <person name="Finkler A."/>
            <person name="Soon Heng Tan C."/>
            <person name="Hutchins A.P."/>
            <person name="Weinmeier T."/>
            <person name="Rattei T."/>
            <person name="Chu J.S."/>
            <person name="Gimenez G."/>
            <person name="Irimia M."/>
            <person name="Rigden D.J."/>
            <person name="Fitzpatrick D.A."/>
            <person name="Lorenzo-Morales J."/>
            <person name="Bateman A."/>
            <person name="Chiu C.H."/>
            <person name="Tang P."/>
            <person name="Hegemann P."/>
            <person name="Fromm H."/>
            <person name="Raoult D."/>
            <person name="Greub G."/>
            <person name="Miranda-Saavedra D."/>
            <person name="Chen N."/>
            <person name="Nash P."/>
            <person name="Ginger M.L."/>
            <person name="Horn M."/>
            <person name="Schaap P."/>
            <person name="Caler L."/>
            <person name="Loftus B."/>
        </authorList>
    </citation>
    <scope>NUCLEOTIDE SEQUENCE [LARGE SCALE GENOMIC DNA]</scope>
    <source>
        <strain evidence="13 14">Neff</strain>
    </source>
</reference>
<dbReference type="OrthoDB" id="18326at2759"/>
<dbReference type="PANTHER" id="PTHR31787:SF15">
    <property type="entry name" value="FRIZZLED AND SMOOTHENED-LIKE PROTEIN P-RELATED"/>
    <property type="match status" value="1"/>
</dbReference>
<dbReference type="InterPro" id="IPR036790">
    <property type="entry name" value="Frizzled_dom_sf"/>
</dbReference>
<evidence type="ECO:0000256" key="2">
    <source>
        <dbReference type="ARBA" id="ARBA00008077"/>
    </source>
</evidence>
<dbReference type="GO" id="GO:0004888">
    <property type="term" value="F:transmembrane signaling receptor activity"/>
    <property type="evidence" value="ECO:0007669"/>
    <property type="project" value="InterPro"/>
</dbReference>
<evidence type="ECO:0000256" key="10">
    <source>
        <dbReference type="SAM" id="Phobius"/>
    </source>
</evidence>
<evidence type="ECO:0000259" key="12">
    <source>
        <dbReference type="PROSITE" id="PS50261"/>
    </source>
</evidence>
<dbReference type="GO" id="GO:0007166">
    <property type="term" value="P:cell surface receptor signaling pathway"/>
    <property type="evidence" value="ECO:0007669"/>
    <property type="project" value="InterPro"/>
</dbReference>
<proteinExistence type="inferred from homology"/>
<dbReference type="PANTHER" id="PTHR31787">
    <property type="entry name" value="G-PROTEIN-COUPLED RECEPTOR GPCR FAMILY PROTEIN"/>
    <property type="match status" value="1"/>
</dbReference>
<dbReference type="VEuPathDB" id="AmoebaDB:ACA1_019990"/>
<keyword evidence="9" id="KW-0325">Glycoprotein</keyword>
<dbReference type="InterPro" id="IPR050949">
    <property type="entry name" value="GPCR_Fz/Smo-like"/>
</dbReference>
<gene>
    <name evidence="13" type="ORF">ACA1_019990</name>
</gene>
<comment type="subcellular location">
    <subcellularLocation>
        <location evidence="1">Membrane</location>
        <topology evidence="1">Multi-pass membrane protein</topology>
    </subcellularLocation>
</comment>
<dbReference type="GeneID" id="14917450"/>
<dbReference type="Gene3D" id="1.20.1070.10">
    <property type="entry name" value="Rhodopsin 7-helix transmembrane proteins"/>
    <property type="match status" value="1"/>
</dbReference>
<name>L8GUZ1_ACACF</name>
<dbReference type="InterPro" id="IPR000539">
    <property type="entry name" value="Frizzled/Smoothened_7TM"/>
</dbReference>
<dbReference type="STRING" id="1257118.L8GUZ1"/>
<dbReference type="PRINTS" id="PR00489">
    <property type="entry name" value="FRIZZLED"/>
</dbReference>
<feature type="transmembrane region" description="Helical" evidence="10">
    <location>
        <begin position="441"/>
        <end position="464"/>
    </location>
</feature>
<evidence type="ECO:0008006" key="15">
    <source>
        <dbReference type="Google" id="ProtNLM"/>
    </source>
</evidence>
<dbReference type="Pfam" id="PF01534">
    <property type="entry name" value="Frizzled"/>
    <property type="match status" value="1"/>
</dbReference>
<evidence type="ECO:0000256" key="1">
    <source>
        <dbReference type="ARBA" id="ARBA00004141"/>
    </source>
</evidence>
<feature type="transmembrane region" description="Helical" evidence="10">
    <location>
        <begin position="401"/>
        <end position="421"/>
    </location>
</feature>
<evidence type="ECO:0000256" key="3">
    <source>
        <dbReference type="ARBA" id="ARBA00022692"/>
    </source>
</evidence>
<keyword evidence="3 10" id="KW-0812">Transmembrane</keyword>
<dbReference type="AlphaFoldDB" id="L8GUZ1"/>
<feature type="domain" description="G-protein coupled receptors family 2 profile 2" evidence="12">
    <location>
        <begin position="224"/>
        <end position="449"/>
    </location>
</feature>
<keyword evidence="8" id="KW-0675">Receptor</keyword>
<evidence type="ECO:0000259" key="11">
    <source>
        <dbReference type="PROSITE" id="PS50038"/>
    </source>
</evidence>
<keyword evidence="7" id="KW-1015">Disulfide bond</keyword>
<dbReference type="PROSITE" id="PS50261">
    <property type="entry name" value="G_PROTEIN_RECEP_F2_4"/>
    <property type="match status" value="1"/>
</dbReference>
<evidence type="ECO:0000256" key="9">
    <source>
        <dbReference type="ARBA" id="ARBA00023180"/>
    </source>
</evidence>
<dbReference type="RefSeq" id="XP_004338760.1">
    <property type="nucleotide sequence ID" value="XM_004338712.1"/>
</dbReference>
<dbReference type="InterPro" id="IPR020067">
    <property type="entry name" value="Frizzled_dom"/>
</dbReference>
<evidence type="ECO:0000256" key="8">
    <source>
        <dbReference type="ARBA" id="ARBA00023170"/>
    </source>
</evidence>
<feature type="transmembrane region" description="Helical" evidence="10">
    <location>
        <begin position="484"/>
        <end position="505"/>
    </location>
</feature>
<feature type="transmembrane region" description="Helical" evidence="10">
    <location>
        <begin position="259"/>
        <end position="280"/>
    </location>
</feature>
<sequence length="536" mass="59724">MRVVSKAVQMMWMAVAIIVGLLIGCCVNMATSDTLTHTQGERAYSVACVPYTGSPATAGKYPDTYASVDKRVANQTAAMGAFFPPECRTPLVALTCMGSFLRCQFNSNFPLFDVYPPCRSVCEAAVLGCAAFFESQGVDNMLPDCDMIDNSTGTPFPAFPPDGTQCIAMPPDMFVPYGEADCPYPLKYNYDAQDSFEASGYDPKQMCVLPCPNPMWSDAEWTAGVTLTLVGNGISGILSLFTAVSMCLMPGKRRFPGTLFIYIASCLSVMSLIVAFFPIISGGVTRMACTRGNPPQEVTFDNAREYDGAGVPCILQGVGLLYFSLASILWWLALCLSVFEMVYLRRSVQLIRQWHLPYHFIAWGLPFCAVIAAFAGTAYGAVPGIPWCFVRGSEWWSWGLFYIPVAIFLIIGTFAMTYSVYRFIKVRFRFLNRSGESIEQVVRLLLLLLVYWMVLIYPWCFRIYTLVIQDKMQRSHRDTMHIMFGAGGLAMCVCCCSSEVLRLWLNIIKILFTHSFRDSLEEIRVHAQHHLAAIQN</sequence>
<organism evidence="13 14">
    <name type="scientific">Acanthamoeba castellanii (strain ATCC 30010 / Neff)</name>
    <dbReference type="NCBI Taxonomy" id="1257118"/>
    <lineage>
        <taxon>Eukaryota</taxon>
        <taxon>Amoebozoa</taxon>
        <taxon>Discosea</taxon>
        <taxon>Longamoebia</taxon>
        <taxon>Centramoebida</taxon>
        <taxon>Acanthamoebidae</taxon>
        <taxon>Acanthamoeba</taxon>
    </lineage>
</organism>
<dbReference type="GO" id="GO:0016020">
    <property type="term" value="C:membrane"/>
    <property type="evidence" value="ECO:0007669"/>
    <property type="project" value="UniProtKB-SubCell"/>
</dbReference>
<evidence type="ECO:0000256" key="4">
    <source>
        <dbReference type="ARBA" id="ARBA00022729"/>
    </source>
</evidence>
<dbReference type="EMBL" id="KB007984">
    <property type="protein sequence ID" value="ELR16747.1"/>
    <property type="molecule type" value="Genomic_DNA"/>
</dbReference>
<dbReference type="KEGG" id="acan:ACA1_019990"/>
<dbReference type="SUPFAM" id="SSF63501">
    <property type="entry name" value="Frizzled cysteine-rich domain"/>
    <property type="match status" value="1"/>
</dbReference>
<dbReference type="PROSITE" id="PS51257">
    <property type="entry name" value="PROKAR_LIPOPROTEIN"/>
    <property type="match status" value="1"/>
</dbReference>
<dbReference type="InterPro" id="IPR017981">
    <property type="entry name" value="GPCR_2-like_7TM"/>
</dbReference>
<feature type="domain" description="FZ" evidence="11">
    <location>
        <begin position="85"/>
        <end position="169"/>
    </location>
</feature>
<dbReference type="PROSITE" id="PS50038">
    <property type="entry name" value="FZ"/>
    <property type="match status" value="1"/>
</dbReference>
<dbReference type="Gene3D" id="1.10.2000.10">
    <property type="entry name" value="Frizzled cysteine-rich domain"/>
    <property type="match status" value="1"/>
</dbReference>
<feature type="transmembrane region" description="Helical" evidence="10">
    <location>
        <begin position="356"/>
        <end position="381"/>
    </location>
</feature>
<accession>L8GUZ1</accession>
<keyword evidence="5 10" id="KW-1133">Transmembrane helix</keyword>
<feature type="transmembrane region" description="Helical" evidence="10">
    <location>
        <begin position="320"/>
        <end position="344"/>
    </location>
</feature>
<evidence type="ECO:0000256" key="7">
    <source>
        <dbReference type="ARBA" id="ARBA00023157"/>
    </source>
</evidence>